<feature type="region of interest" description="Disordered" evidence="1">
    <location>
        <begin position="118"/>
        <end position="140"/>
    </location>
</feature>
<sequence length="299" mass="32906">MSDLFSDSENDNLFVEVDIIGSSKSTGSYESTTTLDNLSRISDIPTPRGGSASSGYSREGIQWLRQILELGLTTFPDHSFMNELSNVRVPEQPRTRTGFQVVNLIGEEDAAVMRIARQPSTFGRGEDSDKESESSGSATPQAILCTRWTTSLRRSPPDHLESLKEEFQIPGDIELVVPGPNDLLSRLPPDQVTLSTEFFQAGLRLPFHPFLRTSLESSNRDRIEKLWEKTDPELNQNPLLANEKDEAVTIAAPMPNLAVHYRARTVVVTDGVATSVGRSKVLGGLPTLQHLVYSLAVGI</sequence>
<dbReference type="Proteomes" id="UP001187192">
    <property type="component" value="Unassembled WGS sequence"/>
</dbReference>
<reference evidence="2" key="1">
    <citation type="submission" date="2023-07" db="EMBL/GenBank/DDBJ databases">
        <title>draft genome sequence of fig (Ficus carica).</title>
        <authorList>
            <person name="Takahashi T."/>
            <person name="Nishimura K."/>
        </authorList>
    </citation>
    <scope>NUCLEOTIDE SEQUENCE</scope>
</reference>
<feature type="compositionally biased region" description="Basic and acidic residues" evidence="1">
    <location>
        <begin position="124"/>
        <end position="133"/>
    </location>
</feature>
<protein>
    <submittedName>
        <fullName evidence="2">Uncharacterized protein</fullName>
    </submittedName>
</protein>
<proteinExistence type="predicted"/>
<evidence type="ECO:0000256" key="1">
    <source>
        <dbReference type="SAM" id="MobiDB-lite"/>
    </source>
</evidence>
<organism evidence="2 3">
    <name type="scientific">Ficus carica</name>
    <name type="common">Common fig</name>
    <dbReference type="NCBI Taxonomy" id="3494"/>
    <lineage>
        <taxon>Eukaryota</taxon>
        <taxon>Viridiplantae</taxon>
        <taxon>Streptophyta</taxon>
        <taxon>Embryophyta</taxon>
        <taxon>Tracheophyta</taxon>
        <taxon>Spermatophyta</taxon>
        <taxon>Magnoliopsida</taxon>
        <taxon>eudicotyledons</taxon>
        <taxon>Gunneridae</taxon>
        <taxon>Pentapetalae</taxon>
        <taxon>rosids</taxon>
        <taxon>fabids</taxon>
        <taxon>Rosales</taxon>
        <taxon>Moraceae</taxon>
        <taxon>Ficeae</taxon>
        <taxon>Ficus</taxon>
    </lineage>
</organism>
<accession>A0AA88J193</accession>
<dbReference type="AlphaFoldDB" id="A0AA88J193"/>
<keyword evidence="3" id="KW-1185">Reference proteome</keyword>
<name>A0AA88J193_FICCA</name>
<evidence type="ECO:0000313" key="2">
    <source>
        <dbReference type="EMBL" id="GMN60124.1"/>
    </source>
</evidence>
<dbReference type="EMBL" id="BTGU01000095">
    <property type="protein sequence ID" value="GMN60124.1"/>
    <property type="molecule type" value="Genomic_DNA"/>
</dbReference>
<gene>
    <name evidence="2" type="ORF">TIFTF001_029208</name>
</gene>
<comment type="caution">
    <text evidence="2">The sequence shown here is derived from an EMBL/GenBank/DDBJ whole genome shotgun (WGS) entry which is preliminary data.</text>
</comment>
<evidence type="ECO:0000313" key="3">
    <source>
        <dbReference type="Proteomes" id="UP001187192"/>
    </source>
</evidence>